<dbReference type="SUPFAM" id="SSF55811">
    <property type="entry name" value="Nudix"/>
    <property type="match status" value="1"/>
</dbReference>
<keyword evidence="6" id="KW-1185">Reference proteome</keyword>
<protein>
    <submittedName>
        <fullName evidence="5">NUDIX hydrolase</fullName>
        <ecNumber evidence="5">3.6.-.-</ecNumber>
    </submittedName>
</protein>
<dbReference type="PANTHER" id="PTHR43046:SF14">
    <property type="entry name" value="MUTT_NUDIX FAMILY PROTEIN"/>
    <property type="match status" value="1"/>
</dbReference>
<feature type="region of interest" description="Disordered" evidence="3">
    <location>
        <begin position="1"/>
        <end position="26"/>
    </location>
</feature>
<evidence type="ECO:0000256" key="3">
    <source>
        <dbReference type="SAM" id="MobiDB-lite"/>
    </source>
</evidence>
<dbReference type="InterPro" id="IPR000086">
    <property type="entry name" value="NUDIX_hydrolase_dom"/>
</dbReference>
<proteinExistence type="predicted"/>
<dbReference type="PROSITE" id="PS51462">
    <property type="entry name" value="NUDIX"/>
    <property type="match status" value="1"/>
</dbReference>
<name>A0ABU7FXZ6_9ACTN</name>
<evidence type="ECO:0000259" key="4">
    <source>
        <dbReference type="PROSITE" id="PS51462"/>
    </source>
</evidence>
<evidence type="ECO:0000256" key="2">
    <source>
        <dbReference type="ARBA" id="ARBA00022801"/>
    </source>
</evidence>
<dbReference type="Pfam" id="PF00293">
    <property type="entry name" value="NUDIX"/>
    <property type="match status" value="1"/>
</dbReference>
<feature type="domain" description="Nudix hydrolase" evidence="4">
    <location>
        <begin position="30"/>
        <end position="155"/>
    </location>
</feature>
<dbReference type="Gene3D" id="3.90.79.10">
    <property type="entry name" value="Nucleoside Triphosphate Pyrophosphohydrolase"/>
    <property type="match status" value="1"/>
</dbReference>
<dbReference type="EMBL" id="JAYWVC010000469">
    <property type="protein sequence ID" value="MED7828713.1"/>
    <property type="molecule type" value="Genomic_DNA"/>
</dbReference>
<evidence type="ECO:0000313" key="5">
    <source>
        <dbReference type="EMBL" id="MED7828713.1"/>
    </source>
</evidence>
<comment type="caution">
    <text evidence="5">The sequence shown here is derived from an EMBL/GenBank/DDBJ whole genome shotgun (WGS) entry which is preliminary data.</text>
</comment>
<evidence type="ECO:0000256" key="1">
    <source>
        <dbReference type="ARBA" id="ARBA00001946"/>
    </source>
</evidence>
<dbReference type="EC" id="3.6.-.-" evidence="5"/>
<comment type="cofactor">
    <cofactor evidence="1">
        <name>Mg(2+)</name>
        <dbReference type="ChEBI" id="CHEBI:18420"/>
    </cofactor>
</comment>
<dbReference type="GO" id="GO:0016787">
    <property type="term" value="F:hydrolase activity"/>
    <property type="evidence" value="ECO:0007669"/>
    <property type="project" value="UniProtKB-KW"/>
</dbReference>
<keyword evidence="2 5" id="KW-0378">Hydrolase</keyword>
<gene>
    <name evidence="5" type="ORF">VXC91_44525</name>
</gene>
<dbReference type="Proteomes" id="UP001333996">
    <property type="component" value="Unassembled WGS sequence"/>
</dbReference>
<reference evidence="5" key="1">
    <citation type="submission" date="2024-01" db="EMBL/GenBank/DDBJ databases">
        <title>First draft genome sequence data of TA4-1, the type strain of Gram-positive actinobacterium Streptomyces chiangmaiensis.</title>
        <authorList>
            <person name="Yasawong M."/>
            <person name="Nantapong N."/>
        </authorList>
    </citation>
    <scope>NUCLEOTIDE SEQUENCE</scope>
    <source>
        <strain evidence="5">TA4-1</strain>
    </source>
</reference>
<sequence>MFTTSGLPCRPAEKKSWPPPGKPSRERINKIETSFKAILLDSEMRVLLGTNPRGEWELLGGRAEAQDASPQETVRREVHEEAGLDIVVGSIVDTWYYDIAGEGRVAVTSYLAQPRGDVSFVLGDEHTDLAFFHSHELDNINLPEGYRTSIRIGINKLQHSQGRPSTHDRGH</sequence>
<dbReference type="RefSeq" id="WP_329513037.1">
    <property type="nucleotide sequence ID" value="NZ_JAYWVC010000469.1"/>
</dbReference>
<accession>A0ABU7FXZ6</accession>
<evidence type="ECO:0000313" key="6">
    <source>
        <dbReference type="Proteomes" id="UP001333996"/>
    </source>
</evidence>
<dbReference type="PANTHER" id="PTHR43046">
    <property type="entry name" value="GDP-MANNOSE MANNOSYL HYDROLASE"/>
    <property type="match status" value="1"/>
</dbReference>
<organism evidence="5 6">
    <name type="scientific">Streptomyces chiangmaiensis</name>
    <dbReference type="NCBI Taxonomy" id="766497"/>
    <lineage>
        <taxon>Bacteria</taxon>
        <taxon>Bacillati</taxon>
        <taxon>Actinomycetota</taxon>
        <taxon>Actinomycetes</taxon>
        <taxon>Kitasatosporales</taxon>
        <taxon>Streptomycetaceae</taxon>
        <taxon>Streptomyces</taxon>
    </lineage>
</organism>
<dbReference type="InterPro" id="IPR015797">
    <property type="entry name" value="NUDIX_hydrolase-like_dom_sf"/>
</dbReference>